<dbReference type="PROSITE" id="PS50048">
    <property type="entry name" value="ZN2_CY6_FUNGAL_2"/>
    <property type="match status" value="1"/>
</dbReference>
<feature type="compositionally biased region" description="Basic and acidic residues" evidence="9">
    <location>
        <begin position="896"/>
        <end position="911"/>
    </location>
</feature>
<evidence type="ECO:0000256" key="4">
    <source>
        <dbReference type="ARBA" id="ARBA00022895"/>
    </source>
</evidence>
<dbReference type="AlphaFoldDB" id="A0A5M9MAU4"/>
<dbReference type="GO" id="GO:0003677">
    <property type="term" value="F:DNA binding"/>
    <property type="evidence" value="ECO:0007669"/>
    <property type="project" value="UniProtKB-KW"/>
</dbReference>
<keyword evidence="8" id="KW-0539">Nucleus</keyword>
<dbReference type="InterPro" id="IPR001138">
    <property type="entry name" value="Zn2Cys6_DnaBD"/>
</dbReference>
<evidence type="ECO:0000256" key="3">
    <source>
        <dbReference type="ARBA" id="ARBA00022723"/>
    </source>
</evidence>
<evidence type="ECO:0000256" key="1">
    <source>
        <dbReference type="ARBA" id="ARBA00004574"/>
    </source>
</evidence>
<dbReference type="RefSeq" id="XP_033423533.1">
    <property type="nucleotide sequence ID" value="XM_033572981.1"/>
</dbReference>
<comment type="caution">
    <text evidence="11">The sequence shown here is derived from an EMBL/GenBank/DDBJ whole genome shotgun (WGS) entry which is preliminary data.</text>
</comment>
<feature type="region of interest" description="Disordered" evidence="9">
    <location>
        <begin position="924"/>
        <end position="943"/>
    </location>
</feature>
<dbReference type="Gene3D" id="2.40.50.140">
    <property type="entry name" value="Nucleic acid-binding proteins"/>
    <property type="match status" value="1"/>
</dbReference>
<evidence type="ECO:0000256" key="9">
    <source>
        <dbReference type="SAM" id="MobiDB-lite"/>
    </source>
</evidence>
<evidence type="ECO:0000313" key="11">
    <source>
        <dbReference type="EMBL" id="KAA8644172.1"/>
    </source>
</evidence>
<dbReference type="InterPro" id="IPR007219">
    <property type="entry name" value="XnlR_reg_dom"/>
</dbReference>
<gene>
    <name evidence="11" type="ORF">ATNIH1004_008371</name>
</gene>
<proteinExistence type="predicted"/>
<dbReference type="CDD" id="cd00067">
    <property type="entry name" value="GAL4"/>
    <property type="match status" value="1"/>
</dbReference>
<dbReference type="OrthoDB" id="3034343at2759"/>
<evidence type="ECO:0000256" key="8">
    <source>
        <dbReference type="ARBA" id="ARBA00023242"/>
    </source>
</evidence>
<dbReference type="GO" id="GO:0005634">
    <property type="term" value="C:nucleus"/>
    <property type="evidence" value="ECO:0007669"/>
    <property type="project" value="TreeGrafter"/>
</dbReference>
<organism evidence="11 12">
    <name type="scientific">Aspergillus tanneri</name>
    <dbReference type="NCBI Taxonomy" id="1220188"/>
    <lineage>
        <taxon>Eukaryota</taxon>
        <taxon>Fungi</taxon>
        <taxon>Dikarya</taxon>
        <taxon>Ascomycota</taxon>
        <taxon>Pezizomycotina</taxon>
        <taxon>Eurotiomycetes</taxon>
        <taxon>Eurotiomycetidae</taxon>
        <taxon>Eurotiales</taxon>
        <taxon>Aspergillaceae</taxon>
        <taxon>Aspergillus</taxon>
        <taxon>Aspergillus subgen. Circumdati</taxon>
    </lineage>
</organism>
<dbReference type="GO" id="GO:0006351">
    <property type="term" value="P:DNA-templated transcription"/>
    <property type="evidence" value="ECO:0007669"/>
    <property type="project" value="InterPro"/>
</dbReference>
<accession>A0A5M9MAU4</accession>
<dbReference type="Pfam" id="PF10451">
    <property type="entry name" value="Stn1"/>
    <property type="match status" value="1"/>
</dbReference>
<dbReference type="GO" id="GO:0008270">
    <property type="term" value="F:zinc ion binding"/>
    <property type="evidence" value="ECO:0007669"/>
    <property type="project" value="InterPro"/>
</dbReference>
<feature type="domain" description="Zn(2)-C6 fungal-type" evidence="10">
    <location>
        <begin position="15"/>
        <end position="47"/>
    </location>
</feature>
<sequence>MPDQRRPYRSHKVPACDRCRRFKRRCTGGTPDQPCVLCNLQDVPCLISASPKTRGGTRRSAKPNQERAQPRTVPSPVVDVHHAALSPVEGEVALDHIGTNYHGSAGEDQSKSKVELSMVASPVISEDIQILERYMSSKASSMPSVAGTPMVYMKVRGWSEGLAISENPGKRQKETLRQILNPYADELIRLYFEEIHPAFPILDSQSFLELYRSGDKLSPALTCEFFALSLILWQHSPSLRQFPKPDSHFIWNLAVEALQQDFLAPGLSTVFAVVLDMMGRPVYSVLANTINNGRAVALAQSLGLNRDPTKWKRPASEKSLRIRLWWAVVIHDRWSSFSHGIPPIIAKGQYDVPVPLPRDILPDANQSEKHARGADCFIHLCTLTNILGEVLPLTYHLDVDQKLIWKQIRRLELDLCEWEDSLPAHLRPGSGDQTRTSGSSSLRLGYLSVRLLLHRISLHVATLSDEIDRSESTRYHLAQLRRSAQDVVEYVCFLTKSQLQEFWLPSHHLILTVIILLRCTVESTEKIVVESCKSGLRRLWTKLQNAAEDDGWDLGNICITQCAESVSKILGTSAELCRTQKEQRLEADVFERTEPANSPARAPRGTGNGMATELVPDILPFANPDISFDNQWDMGLWYGLGWMDMDSLSQHRRPIPLKDQKNDPMATPNNDGLVFYPAFCYKASPTHFSWVKMAALDVHRLKRRPEFGDQSTLFYLNHPIRFVSVMGIIIARTEYPRLTILTVDDSSGATVDVIVHKSETILDVSSATTTPRPAAAGGGGDIQSPWATPHVAATCRSSAVDITRLVPGSVSQIKGTLTVFRATVQLQLERVFPVRDTNAEMRFLDQRCRFLVEVLSTPWILTDEEVTQLRLEADEEEEKIEEEQERSRRRQRKRSKREEKDQQQIQKLWEHEERRRAKEAMVCKDAGVKTMREIQKRQASMDR</sequence>
<dbReference type="PROSITE" id="PS00463">
    <property type="entry name" value="ZN2_CY6_FUNGAL_1"/>
    <property type="match status" value="1"/>
</dbReference>
<evidence type="ECO:0000256" key="6">
    <source>
        <dbReference type="ARBA" id="ARBA00023125"/>
    </source>
</evidence>
<dbReference type="Pfam" id="PF00172">
    <property type="entry name" value="Zn_clus"/>
    <property type="match status" value="1"/>
</dbReference>
<dbReference type="SMART" id="SM00906">
    <property type="entry name" value="Fungal_trans"/>
    <property type="match status" value="1"/>
</dbReference>
<reference evidence="11 12" key="1">
    <citation type="submission" date="2019-08" db="EMBL/GenBank/DDBJ databases">
        <title>The genome sequence of a newly discovered highly antifungal drug resistant Aspergillus species, Aspergillus tanneri NIH 1004.</title>
        <authorList>
            <person name="Mounaud S."/>
            <person name="Singh I."/>
            <person name="Joardar V."/>
            <person name="Pakala S."/>
            <person name="Pakala S."/>
            <person name="Venepally P."/>
            <person name="Chung J.K."/>
            <person name="Losada L."/>
            <person name="Nierman W.C."/>
        </authorList>
    </citation>
    <scope>NUCLEOTIDE SEQUENCE [LARGE SCALE GENOMIC DNA]</scope>
    <source>
        <strain evidence="11 12">NIH1004</strain>
    </source>
</reference>
<dbReference type="PANTHER" id="PTHR31668:SF10">
    <property type="entry name" value="ZN(II)2CYS6 TRANSCRIPTION FACTOR (EUROFUNG)"/>
    <property type="match status" value="1"/>
</dbReference>
<dbReference type="GO" id="GO:0001080">
    <property type="term" value="P:nitrogen catabolite activation of transcription from RNA polymerase II promoter"/>
    <property type="evidence" value="ECO:0007669"/>
    <property type="project" value="TreeGrafter"/>
</dbReference>
<dbReference type="PANTHER" id="PTHR31668">
    <property type="entry name" value="GLUCOSE TRANSPORT TRANSCRIPTION REGULATOR RGT1-RELATED-RELATED"/>
    <property type="match status" value="1"/>
</dbReference>
<evidence type="ECO:0000313" key="12">
    <source>
        <dbReference type="Proteomes" id="UP000324241"/>
    </source>
</evidence>
<keyword evidence="3" id="KW-0479">Metal-binding</keyword>
<keyword evidence="7" id="KW-0804">Transcription</keyword>
<dbReference type="GO" id="GO:0000981">
    <property type="term" value="F:DNA-binding transcription factor activity, RNA polymerase II-specific"/>
    <property type="evidence" value="ECO:0007669"/>
    <property type="project" value="InterPro"/>
</dbReference>
<feature type="compositionally biased region" description="Acidic residues" evidence="9">
    <location>
        <begin position="873"/>
        <end position="884"/>
    </location>
</feature>
<dbReference type="SUPFAM" id="SSF57701">
    <property type="entry name" value="Zn2/Cys6 DNA-binding domain"/>
    <property type="match status" value="1"/>
</dbReference>
<dbReference type="InterPro" id="IPR018856">
    <property type="entry name" value="Stn1_N"/>
</dbReference>
<keyword evidence="5" id="KW-0805">Transcription regulation</keyword>
<keyword evidence="6" id="KW-0238">DNA-binding</keyword>
<protein>
    <recommendedName>
        <fullName evidence="10">Zn(2)-C6 fungal-type domain-containing protein</fullName>
    </recommendedName>
</protein>
<feature type="region of interest" description="Disordered" evidence="9">
    <location>
        <begin position="873"/>
        <end position="911"/>
    </location>
</feature>
<dbReference type="InterPro" id="IPR050797">
    <property type="entry name" value="Carb_Metab_Trans_Reg"/>
</dbReference>
<dbReference type="Gene3D" id="4.10.240.10">
    <property type="entry name" value="Zn(2)-C6 fungal-type DNA-binding domain"/>
    <property type="match status" value="1"/>
</dbReference>
<evidence type="ECO:0000259" key="10">
    <source>
        <dbReference type="PROSITE" id="PS50048"/>
    </source>
</evidence>
<dbReference type="GO" id="GO:0000781">
    <property type="term" value="C:chromosome, telomeric region"/>
    <property type="evidence" value="ECO:0007669"/>
    <property type="project" value="UniProtKB-SubCell"/>
</dbReference>
<dbReference type="Pfam" id="PF04082">
    <property type="entry name" value="Fungal_trans"/>
    <property type="match status" value="1"/>
</dbReference>
<dbReference type="SUPFAM" id="SSF50249">
    <property type="entry name" value="Nucleic acid-binding proteins"/>
    <property type="match status" value="1"/>
</dbReference>
<dbReference type="Proteomes" id="UP000324241">
    <property type="component" value="Unassembled WGS sequence"/>
</dbReference>
<feature type="region of interest" description="Disordered" evidence="9">
    <location>
        <begin position="49"/>
        <end position="74"/>
    </location>
</feature>
<dbReference type="EMBL" id="QUQM01000006">
    <property type="protein sequence ID" value="KAA8644172.1"/>
    <property type="molecule type" value="Genomic_DNA"/>
</dbReference>
<dbReference type="VEuPathDB" id="FungiDB:EYZ11_012042"/>
<dbReference type="CDD" id="cd12148">
    <property type="entry name" value="fungal_TF_MHR"/>
    <property type="match status" value="1"/>
</dbReference>
<keyword evidence="2" id="KW-0158">Chromosome</keyword>
<evidence type="ECO:0000256" key="7">
    <source>
        <dbReference type="ARBA" id="ARBA00023163"/>
    </source>
</evidence>
<evidence type="ECO:0000256" key="2">
    <source>
        <dbReference type="ARBA" id="ARBA00022454"/>
    </source>
</evidence>
<dbReference type="SMART" id="SM00066">
    <property type="entry name" value="GAL4"/>
    <property type="match status" value="1"/>
</dbReference>
<dbReference type="GeneID" id="54331073"/>
<dbReference type="InterPro" id="IPR012340">
    <property type="entry name" value="NA-bd_OB-fold"/>
</dbReference>
<name>A0A5M9MAU4_9EURO</name>
<comment type="subcellular location">
    <subcellularLocation>
        <location evidence="1">Chromosome</location>
        <location evidence="1">Telomere</location>
    </subcellularLocation>
</comment>
<dbReference type="InterPro" id="IPR036864">
    <property type="entry name" value="Zn2-C6_fun-type_DNA-bd_sf"/>
</dbReference>
<evidence type="ECO:0000256" key="5">
    <source>
        <dbReference type="ARBA" id="ARBA00023015"/>
    </source>
</evidence>
<keyword evidence="4" id="KW-0779">Telomere</keyword>